<dbReference type="EMBL" id="CP001074">
    <property type="protein sequence ID" value="ACE92516.1"/>
    <property type="molecule type" value="Genomic_DNA"/>
</dbReference>
<organism evidence="2 3">
    <name type="scientific">Rhizobium etli (strain CIAT 652)</name>
    <dbReference type="NCBI Taxonomy" id="491916"/>
    <lineage>
        <taxon>Bacteria</taxon>
        <taxon>Pseudomonadati</taxon>
        <taxon>Pseudomonadota</taxon>
        <taxon>Alphaproteobacteria</taxon>
        <taxon>Hyphomicrobiales</taxon>
        <taxon>Rhizobiaceae</taxon>
        <taxon>Rhizobium/Agrobacterium group</taxon>
        <taxon>Rhizobium</taxon>
    </lineage>
</organism>
<evidence type="ECO:0000313" key="2">
    <source>
        <dbReference type="EMBL" id="ACE92516.1"/>
    </source>
</evidence>
<dbReference type="KEGG" id="rec:RHECIAT_CH0003570"/>
<reference evidence="2 3" key="1">
    <citation type="submission" date="2008-04" db="EMBL/GenBank/DDBJ databases">
        <title>Genome diversity and DNA divergence of Rhizobium etli.</title>
        <authorList>
            <person name="Gonzalez V."/>
            <person name="Acosta J.L."/>
            <person name="Santamaria R.I."/>
            <person name="Bustos P."/>
            <person name="Hernandez-Gonzalez I.L."/>
            <person name="Fernandez J.L."/>
            <person name="Diaz R."/>
            <person name="Flores M."/>
            <person name="Mora J."/>
            <person name="Palacios R."/>
            <person name="Davila G."/>
        </authorList>
    </citation>
    <scope>NUCLEOTIDE SEQUENCE [LARGE SCALE GENOMIC DNA]</scope>
    <source>
        <strain evidence="2 3">CIAT 652</strain>
    </source>
</reference>
<feature type="region of interest" description="Disordered" evidence="1">
    <location>
        <begin position="1"/>
        <end position="21"/>
    </location>
</feature>
<dbReference type="Proteomes" id="UP000008817">
    <property type="component" value="Chromosome"/>
</dbReference>
<dbReference type="AlphaFoldDB" id="B3PXZ5"/>
<sequence>MSDEVGSRSLEWDSPKRRASGPNLLHLPILWNSLRRKVFTKFEDEIIGWLIRRRFLAKNRTCFADFLWILVQNAPSSPVRTRICRRKSFLSSHLQRNRYALRS</sequence>
<name>B3PXZ5_RHIE6</name>
<proteinExistence type="predicted"/>
<dbReference type="HOGENOM" id="CLU_2261514_0_0_5"/>
<protein>
    <submittedName>
        <fullName evidence="2">Uncharacterized protein</fullName>
    </submittedName>
</protein>
<evidence type="ECO:0000313" key="3">
    <source>
        <dbReference type="Proteomes" id="UP000008817"/>
    </source>
</evidence>
<accession>B3PXZ5</accession>
<evidence type="ECO:0000256" key="1">
    <source>
        <dbReference type="SAM" id="MobiDB-lite"/>
    </source>
</evidence>
<gene>
    <name evidence="2" type="ordered locus">RHECIAT_CH0003570</name>
</gene>